<dbReference type="PROSITE" id="PS50088">
    <property type="entry name" value="ANK_REPEAT"/>
    <property type="match status" value="3"/>
</dbReference>
<evidence type="ECO:0000313" key="2">
    <source>
        <dbReference type="EMBL" id="WPU63251.1"/>
    </source>
</evidence>
<organism evidence="2 3">
    <name type="scientific">Peredibacter starrii</name>
    <dbReference type="NCBI Taxonomy" id="28202"/>
    <lineage>
        <taxon>Bacteria</taxon>
        <taxon>Pseudomonadati</taxon>
        <taxon>Bdellovibrionota</taxon>
        <taxon>Bacteriovoracia</taxon>
        <taxon>Bacteriovoracales</taxon>
        <taxon>Bacteriovoracaceae</taxon>
        <taxon>Peredibacter</taxon>
    </lineage>
</organism>
<proteinExistence type="predicted"/>
<accession>A0AAX4HJ46</accession>
<dbReference type="SUPFAM" id="SSF48403">
    <property type="entry name" value="Ankyrin repeat"/>
    <property type="match status" value="1"/>
</dbReference>
<dbReference type="Pfam" id="PF00023">
    <property type="entry name" value="Ank"/>
    <property type="match status" value="1"/>
</dbReference>
<dbReference type="SMART" id="SM00248">
    <property type="entry name" value="ANK"/>
    <property type="match status" value="5"/>
</dbReference>
<protein>
    <submittedName>
        <fullName evidence="2">Ankyrin repeat domain-containing protein</fullName>
    </submittedName>
</protein>
<dbReference type="Pfam" id="PF12796">
    <property type="entry name" value="Ank_2"/>
    <property type="match status" value="1"/>
</dbReference>
<sequence length="390" mass="43691">MKSYWLATSCLVLSLLASCGKKEHEDKGNNDISTQPTEAEVSFYAQKEMRRAVVEDDLPALRRVLMENSFINLNEILFDGETYLTLAIKYNFNQIRNFLIEKGADVNKANINKETPLMVAIAKGRSNSVRVLLDLKVDLNKKNAEGDTALIVAIKNLDEDSANLLINQGASLTIPDKLDRSPLRIAEENQMTRIAELIQTYLKVEVGAPDLASYRSVLGQADYTMVKKLNQLFPTLLKSYDNCNPLSILVDSRDENKAILTAEYLLNENLSDIDGPKDAEITPLIKSTVLKKQKFVDLYLSHNANPHLWDKDGKSALIHAIELNSLPLVKSLIKFSAAEKYTFRKDGKKVTISACATAKEMAKKLRSSEEKEINSKIQGELDCGFLSWLF</sequence>
<dbReference type="InterPro" id="IPR036770">
    <property type="entry name" value="Ankyrin_rpt-contain_sf"/>
</dbReference>
<evidence type="ECO:0000256" key="1">
    <source>
        <dbReference type="PROSITE-ProRule" id="PRU00023"/>
    </source>
</evidence>
<dbReference type="AlphaFoldDB" id="A0AAX4HJ46"/>
<keyword evidence="1" id="KW-0040">ANK repeat</keyword>
<feature type="repeat" description="ANK" evidence="1">
    <location>
        <begin position="145"/>
        <end position="177"/>
    </location>
</feature>
<dbReference type="InterPro" id="IPR002110">
    <property type="entry name" value="Ankyrin_rpt"/>
</dbReference>
<reference evidence="2 3" key="1">
    <citation type="submission" date="2023-11" db="EMBL/GenBank/DDBJ databases">
        <title>Peredibacter starrii A3.12.</title>
        <authorList>
            <person name="Mitchell R.J."/>
        </authorList>
    </citation>
    <scope>NUCLEOTIDE SEQUENCE [LARGE SCALE GENOMIC DNA]</scope>
    <source>
        <strain evidence="2 3">A3.12</strain>
    </source>
</reference>
<dbReference type="Gene3D" id="1.25.40.20">
    <property type="entry name" value="Ankyrin repeat-containing domain"/>
    <property type="match status" value="3"/>
</dbReference>
<dbReference type="PANTHER" id="PTHR24183">
    <property type="entry name" value="FIBRONECTIN TYPE 3 AND ANKYRIN REPEAT DOMAINS PROTEIN 1"/>
    <property type="match status" value="1"/>
</dbReference>
<dbReference type="PANTHER" id="PTHR24183:SF1">
    <property type="entry name" value="FIBRONECTIN TYPE 3 AND ANKYRIN REPEAT DOMAINS PROTEIN 1"/>
    <property type="match status" value="1"/>
</dbReference>
<dbReference type="PROSITE" id="PS51257">
    <property type="entry name" value="PROKAR_LIPOPROTEIN"/>
    <property type="match status" value="1"/>
</dbReference>
<dbReference type="EMBL" id="CP139487">
    <property type="protein sequence ID" value="WPU63251.1"/>
    <property type="molecule type" value="Genomic_DNA"/>
</dbReference>
<dbReference type="PROSITE" id="PS50297">
    <property type="entry name" value="ANK_REP_REGION"/>
    <property type="match status" value="2"/>
</dbReference>
<feature type="repeat" description="ANK" evidence="1">
    <location>
        <begin position="79"/>
        <end position="111"/>
    </location>
</feature>
<dbReference type="Proteomes" id="UP001324634">
    <property type="component" value="Chromosome"/>
</dbReference>
<dbReference type="RefSeq" id="WP_321389616.1">
    <property type="nucleotide sequence ID" value="NZ_CP139487.1"/>
</dbReference>
<gene>
    <name evidence="2" type="ORF">SOO65_11200</name>
</gene>
<evidence type="ECO:0000313" key="3">
    <source>
        <dbReference type="Proteomes" id="UP001324634"/>
    </source>
</evidence>
<dbReference type="KEGG" id="psti:SOO65_11200"/>
<feature type="repeat" description="ANK" evidence="1">
    <location>
        <begin position="112"/>
        <end position="144"/>
    </location>
</feature>
<keyword evidence="3" id="KW-1185">Reference proteome</keyword>
<name>A0AAX4HJ46_9BACT</name>